<accession>A0ABQ5QIV2</accession>
<dbReference type="Pfam" id="PF00069">
    <property type="entry name" value="Pkinase"/>
    <property type="match status" value="1"/>
</dbReference>
<dbReference type="InterPro" id="IPR017441">
    <property type="entry name" value="Protein_kinase_ATP_BS"/>
</dbReference>
<keyword evidence="7" id="KW-0472">Membrane</keyword>
<evidence type="ECO:0000256" key="7">
    <source>
        <dbReference type="SAM" id="Phobius"/>
    </source>
</evidence>
<keyword evidence="2 5" id="KW-0547">Nucleotide-binding</keyword>
<keyword evidence="7" id="KW-0812">Transmembrane</keyword>
<protein>
    <recommendedName>
        <fullName evidence="8">Protein kinase domain-containing protein</fullName>
    </recommendedName>
</protein>
<organism evidence="9 10">
    <name type="scientific">Geothrix limicola</name>
    <dbReference type="NCBI Taxonomy" id="2927978"/>
    <lineage>
        <taxon>Bacteria</taxon>
        <taxon>Pseudomonadati</taxon>
        <taxon>Acidobacteriota</taxon>
        <taxon>Holophagae</taxon>
        <taxon>Holophagales</taxon>
        <taxon>Holophagaceae</taxon>
        <taxon>Geothrix</taxon>
    </lineage>
</organism>
<dbReference type="InterPro" id="IPR011009">
    <property type="entry name" value="Kinase-like_dom_sf"/>
</dbReference>
<feature type="region of interest" description="Disordered" evidence="6">
    <location>
        <begin position="330"/>
        <end position="351"/>
    </location>
</feature>
<evidence type="ECO:0000256" key="3">
    <source>
        <dbReference type="ARBA" id="ARBA00022777"/>
    </source>
</evidence>
<dbReference type="Gene3D" id="3.30.200.20">
    <property type="entry name" value="Phosphorylase Kinase, domain 1"/>
    <property type="match status" value="1"/>
</dbReference>
<dbReference type="PROSITE" id="PS50011">
    <property type="entry name" value="PROTEIN_KINASE_DOM"/>
    <property type="match status" value="1"/>
</dbReference>
<dbReference type="EMBL" id="BSDE01000006">
    <property type="protein sequence ID" value="GLH74491.1"/>
    <property type="molecule type" value="Genomic_DNA"/>
</dbReference>
<keyword evidence="1" id="KW-0808">Transferase</keyword>
<evidence type="ECO:0000313" key="10">
    <source>
        <dbReference type="Proteomes" id="UP001165069"/>
    </source>
</evidence>
<dbReference type="PROSITE" id="PS00108">
    <property type="entry name" value="PROTEIN_KINASE_ST"/>
    <property type="match status" value="1"/>
</dbReference>
<dbReference type="PROSITE" id="PS00107">
    <property type="entry name" value="PROTEIN_KINASE_ATP"/>
    <property type="match status" value="1"/>
</dbReference>
<dbReference type="PANTHER" id="PTHR43289">
    <property type="entry name" value="MITOGEN-ACTIVATED PROTEIN KINASE KINASE KINASE 20-RELATED"/>
    <property type="match status" value="1"/>
</dbReference>
<keyword evidence="7" id="KW-1133">Transmembrane helix</keyword>
<dbReference type="InterPro" id="IPR000719">
    <property type="entry name" value="Prot_kinase_dom"/>
</dbReference>
<name>A0ABQ5QIV2_9BACT</name>
<evidence type="ECO:0000256" key="5">
    <source>
        <dbReference type="PROSITE-ProRule" id="PRU10141"/>
    </source>
</evidence>
<feature type="transmembrane region" description="Helical" evidence="7">
    <location>
        <begin position="380"/>
        <end position="401"/>
    </location>
</feature>
<keyword evidence="4 5" id="KW-0067">ATP-binding</keyword>
<dbReference type="PANTHER" id="PTHR43289:SF6">
    <property type="entry name" value="SERINE_THREONINE-PROTEIN KINASE NEKL-3"/>
    <property type="match status" value="1"/>
</dbReference>
<dbReference type="SUPFAM" id="SSF56112">
    <property type="entry name" value="Protein kinase-like (PK-like)"/>
    <property type="match status" value="1"/>
</dbReference>
<evidence type="ECO:0000256" key="4">
    <source>
        <dbReference type="ARBA" id="ARBA00022840"/>
    </source>
</evidence>
<dbReference type="Proteomes" id="UP001165069">
    <property type="component" value="Unassembled WGS sequence"/>
</dbReference>
<evidence type="ECO:0000256" key="1">
    <source>
        <dbReference type="ARBA" id="ARBA00022679"/>
    </source>
</evidence>
<keyword evidence="10" id="KW-1185">Reference proteome</keyword>
<feature type="domain" description="Protein kinase" evidence="8">
    <location>
        <begin position="10"/>
        <end position="290"/>
    </location>
</feature>
<dbReference type="CDD" id="cd14014">
    <property type="entry name" value="STKc_PknB_like"/>
    <property type="match status" value="1"/>
</dbReference>
<evidence type="ECO:0000313" key="9">
    <source>
        <dbReference type="EMBL" id="GLH74491.1"/>
    </source>
</evidence>
<evidence type="ECO:0000256" key="6">
    <source>
        <dbReference type="SAM" id="MobiDB-lite"/>
    </source>
</evidence>
<dbReference type="SMART" id="SM00220">
    <property type="entry name" value="S_TKc"/>
    <property type="match status" value="1"/>
</dbReference>
<evidence type="ECO:0000259" key="8">
    <source>
        <dbReference type="PROSITE" id="PS50011"/>
    </source>
</evidence>
<gene>
    <name evidence="9" type="ORF">GETHLI_29930</name>
</gene>
<proteinExistence type="predicted"/>
<reference evidence="9 10" key="1">
    <citation type="journal article" date="2023" name="Antonie Van Leeuwenhoek">
        <title>Mesoterricola silvestris gen. nov., sp. nov., Mesoterricola sediminis sp. nov., Geothrix oryzae sp. nov., Geothrix edaphica sp. nov., Geothrix rubra sp. nov., and Geothrix limicola sp. nov., six novel members of Acidobacteriota isolated from soils.</title>
        <authorList>
            <person name="Itoh H."/>
            <person name="Sugisawa Y."/>
            <person name="Mise K."/>
            <person name="Xu Z."/>
            <person name="Kuniyasu M."/>
            <person name="Ushijima N."/>
            <person name="Kawano K."/>
            <person name="Kobayashi E."/>
            <person name="Shiratori Y."/>
            <person name="Masuda Y."/>
            <person name="Senoo K."/>
        </authorList>
    </citation>
    <scope>NUCLEOTIDE SEQUENCE [LARGE SCALE GENOMIC DNA]</scope>
    <source>
        <strain evidence="9 10">Red804</strain>
    </source>
</reference>
<sequence>MADPKTIGRYQILRPIGQGGMGTVYLAEDPLLKRRVAIKVVRVTGNARHQAMLRFRREAEISAQLNHPNLVTIYDVGVEEDLGPFLTMEYVEGKSLGKHIKEKSLDTEASAKVLIQAMRALRAAHRSAIVHRDVKPDNILLSEEGRAKLMDFGIARTMGHMSLNPEQDPDAPLLDDPSQGGYAQTLALRLTVTGDFLGSPAYAPPEVLRGSEGTPASDRYSFAATAFELLTGQLPHPGSGLTQIIIHILQEPVALPPDMPPRLGAVFQRALSIDPDDRYPTLPEFMEELIDALPGPVHMRARLFAFMGQDEDASSVSTARFRIPAELAAGAPMDSGSHPTDSRSRQSQPVKISLAEDPVETYLASRKTTTGQSRPEGTDWVAILKWAALVFLLLQLFWWLLPALSKAQIKP</sequence>
<dbReference type="RefSeq" id="WP_285576837.1">
    <property type="nucleotide sequence ID" value="NZ_BSDE01000006.1"/>
</dbReference>
<keyword evidence="3" id="KW-0418">Kinase</keyword>
<comment type="caution">
    <text evidence="9">The sequence shown here is derived from an EMBL/GenBank/DDBJ whole genome shotgun (WGS) entry which is preliminary data.</text>
</comment>
<feature type="binding site" evidence="5">
    <location>
        <position position="39"/>
    </location>
    <ligand>
        <name>ATP</name>
        <dbReference type="ChEBI" id="CHEBI:30616"/>
    </ligand>
</feature>
<dbReference type="InterPro" id="IPR008271">
    <property type="entry name" value="Ser/Thr_kinase_AS"/>
</dbReference>
<evidence type="ECO:0000256" key="2">
    <source>
        <dbReference type="ARBA" id="ARBA00022741"/>
    </source>
</evidence>
<dbReference type="Gene3D" id="1.10.510.10">
    <property type="entry name" value="Transferase(Phosphotransferase) domain 1"/>
    <property type="match status" value="1"/>
</dbReference>